<comment type="caution">
    <text evidence="2">The sequence shown here is derived from an EMBL/GenBank/DDBJ whole genome shotgun (WGS) entry which is preliminary data.</text>
</comment>
<gene>
    <name evidence="2" type="ORF">GOP47_0021345</name>
</gene>
<feature type="region of interest" description="Disordered" evidence="1">
    <location>
        <begin position="1"/>
        <end position="63"/>
    </location>
</feature>
<keyword evidence="3" id="KW-1185">Reference proteome</keyword>
<dbReference type="EMBL" id="JABFUD020000021">
    <property type="protein sequence ID" value="KAI5062798.1"/>
    <property type="molecule type" value="Genomic_DNA"/>
</dbReference>
<organism evidence="2 3">
    <name type="scientific">Adiantum capillus-veneris</name>
    <name type="common">Maidenhair fern</name>
    <dbReference type="NCBI Taxonomy" id="13818"/>
    <lineage>
        <taxon>Eukaryota</taxon>
        <taxon>Viridiplantae</taxon>
        <taxon>Streptophyta</taxon>
        <taxon>Embryophyta</taxon>
        <taxon>Tracheophyta</taxon>
        <taxon>Polypodiopsida</taxon>
        <taxon>Polypodiidae</taxon>
        <taxon>Polypodiales</taxon>
        <taxon>Pteridineae</taxon>
        <taxon>Pteridaceae</taxon>
        <taxon>Vittarioideae</taxon>
        <taxon>Adiantum</taxon>
    </lineage>
</organism>
<sequence length="98" mass="10828">MFYADEVEETEQHSQPQPPMEEGPAQAKPAKPQPPTEHILAQVEPVEPRDEPTTSGLAKDKGKAIDTDMQDVVIPVKMSYIHSPSSRLPALLRSSKKL</sequence>
<feature type="compositionally biased region" description="Basic and acidic residues" evidence="1">
    <location>
        <begin position="46"/>
        <end position="63"/>
    </location>
</feature>
<proteinExistence type="predicted"/>
<reference evidence="2" key="1">
    <citation type="submission" date="2021-01" db="EMBL/GenBank/DDBJ databases">
        <title>Adiantum capillus-veneris genome.</title>
        <authorList>
            <person name="Fang Y."/>
            <person name="Liao Q."/>
        </authorList>
    </citation>
    <scope>NUCLEOTIDE SEQUENCE</scope>
    <source>
        <strain evidence="2">H3</strain>
        <tissue evidence="2">Leaf</tissue>
    </source>
</reference>
<dbReference type="AlphaFoldDB" id="A0A9D4Z547"/>
<evidence type="ECO:0000313" key="2">
    <source>
        <dbReference type="EMBL" id="KAI5062798.1"/>
    </source>
</evidence>
<evidence type="ECO:0000256" key="1">
    <source>
        <dbReference type="SAM" id="MobiDB-lite"/>
    </source>
</evidence>
<dbReference type="Proteomes" id="UP000886520">
    <property type="component" value="Chromosome 21"/>
</dbReference>
<accession>A0A9D4Z547</accession>
<evidence type="ECO:0000313" key="3">
    <source>
        <dbReference type="Proteomes" id="UP000886520"/>
    </source>
</evidence>
<protein>
    <submittedName>
        <fullName evidence="2">Uncharacterized protein</fullName>
    </submittedName>
</protein>
<name>A0A9D4Z547_ADICA</name>